<gene>
    <name evidence="2" type="ORF">RJT34_08030</name>
</gene>
<dbReference type="GO" id="GO:0003725">
    <property type="term" value="F:double-stranded RNA binding"/>
    <property type="evidence" value="ECO:0007669"/>
    <property type="project" value="TreeGrafter"/>
</dbReference>
<dbReference type="GO" id="GO:0010468">
    <property type="term" value="P:regulation of gene expression"/>
    <property type="evidence" value="ECO:0007669"/>
    <property type="project" value="TreeGrafter"/>
</dbReference>
<dbReference type="Gene3D" id="3.30.160.20">
    <property type="match status" value="1"/>
</dbReference>
<evidence type="ECO:0000313" key="3">
    <source>
        <dbReference type="Proteomes" id="UP001359559"/>
    </source>
</evidence>
<dbReference type="AlphaFoldDB" id="A0AAN9K555"/>
<reference evidence="2 3" key="1">
    <citation type="submission" date="2024-01" db="EMBL/GenBank/DDBJ databases">
        <title>The genomes of 5 underutilized Papilionoideae crops provide insights into root nodulation and disease resistance.</title>
        <authorList>
            <person name="Yuan L."/>
        </authorList>
    </citation>
    <scope>NUCLEOTIDE SEQUENCE [LARGE SCALE GENOMIC DNA]</scope>
    <source>
        <strain evidence="2">LY-2023</strain>
        <tissue evidence="2">Leaf</tissue>
    </source>
</reference>
<sequence length="157" mass="17422">MLNRKLSGLLWRTSFQKLEMKYAFLCLRWVVANLCISISMGERKKDVEQSAACAAILLILGNPNSRTMLIRISKSKSMLHDKHKGKALQDIHANLKDVGVGYAAKLNLEKPAYNIVHQGSLFPVFTSSVVFNGTSYTGDPARSKKDVKQSVARATIL</sequence>
<keyword evidence="3" id="KW-1185">Reference proteome</keyword>
<accession>A0AAN9K555</accession>
<dbReference type="EMBL" id="JAYKXN010000002">
    <property type="protein sequence ID" value="KAK7310478.1"/>
    <property type="molecule type" value="Genomic_DNA"/>
</dbReference>
<organism evidence="2 3">
    <name type="scientific">Clitoria ternatea</name>
    <name type="common">Butterfly pea</name>
    <dbReference type="NCBI Taxonomy" id="43366"/>
    <lineage>
        <taxon>Eukaryota</taxon>
        <taxon>Viridiplantae</taxon>
        <taxon>Streptophyta</taxon>
        <taxon>Embryophyta</taxon>
        <taxon>Tracheophyta</taxon>
        <taxon>Spermatophyta</taxon>
        <taxon>Magnoliopsida</taxon>
        <taxon>eudicotyledons</taxon>
        <taxon>Gunneridae</taxon>
        <taxon>Pentapetalae</taxon>
        <taxon>rosids</taxon>
        <taxon>fabids</taxon>
        <taxon>Fabales</taxon>
        <taxon>Fabaceae</taxon>
        <taxon>Papilionoideae</taxon>
        <taxon>50 kb inversion clade</taxon>
        <taxon>NPAAA clade</taxon>
        <taxon>indigoferoid/millettioid clade</taxon>
        <taxon>Phaseoleae</taxon>
        <taxon>Clitoria</taxon>
    </lineage>
</organism>
<evidence type="ECO:0000256" key="1">
    <source>
        <dbReference type="ARBA" id="ARBA00022884"/>
    </source>
</evidence>
<dbReference type="PANTHER" id="PTHR11207:SF26">
    <property type="entry name" value="DOUBLE-STRANDED RNA-BINDING PROTEIN 4"/>
    <property type="match status" value="1"/>
</dbReference>
<dbReference type="GO" id="GO:0006396">
    <property type="term" value="P:RNA processing"/>
    <property type="evidence" value="ECO:0007669"/>
    <property type="project" value="TreeGrafter"/>
</dbReference>
<protein>
    <submittedName>
        <fullName evidence="2">Uncharacterized protein</fullName>
    </submittedName>
</protein>
<comment type="caution">
    <text evidence="2">The sequence shown here is derived from an EMBL/GenBank/DDBJ whole genome shotgun (WGS) entry which is preliminary data.</text>
</comment>
<proteinExistence type="predicted"/>
<evidence type="ECO:0000313" key="2">
    <source>
        <dbReference type="EMBL" id="KAK7310478.1"/>
    </source>
</evidence>
<dbReference type="GO" id="GO:0005634">
    <property type="term" value="C:nucleus"/>
    <property type="evidence" value="ECO:0007669"/>
    <property type="project" value="TreeGrafter"/>
</dbReference>
<dbReference type="Proteomes" id="UP001359559">
    <property type="component" value="Unassembled WGS sequence"/>
</dbReference>
<dbReference type="SUPFAM" id="SSF54768">
    <property type="entry name" value="dsRNA-binding domain-like"/>
    <property type="match status" value="1"/>
</dbReference>
<dbReference type="GO" id="GO:0004525">
    <property type="term" value="F:ribonuclease III activity"/>
    <property type="evidence" value="ECO:0007669"/>
    <property type="project" value="TreeGrafter"/>
</dbReference>
<keyword evidence="1" id="KW-0694">RNA-binding</keyword>
<dbReference type="PANTHER" id="PTHR11207">
    <property type="entry name" value="RIBONUCLEASE III"/>
    <property type="match status" value="1"/>
</dbReference>
<name>A0AAN9K555_CLITE</name>